<dbReference type="STRING" id="1155689.SAMN05444278_104111"/>
<evidence type="ECO:0008006" key="4">
    <source>
        <dbReference type="Google" id="ProtNLM"/>
    </source>
</evidence>
<evidence type="ECO:0000313" key="3">
    <source>
        <dbReference type="Proteomes" id="UP000184462"/>
    </source>
</evidence>
<keyword evidence="1" id="KW-0472">Membrane</keyword>
<evidence type="ECO:0000313" key="2">
    <source>
        <dbReference type="EMBL" id="SHE69643.1"/>
    </source>
</evidence>
<reference evidence="2 3" key="1">
    <citation type="submission" date="2016-11" db="EMBL/GenBank/DDBJ databases">
        <authorList>
            <person name="Jaros S."/>
            <person name="Januszkiewicz K."/>
            <person name="Wedrychowicz H."/>
        </authorList>
    </citation>
    <scope>NUCLEOTIDE SEQUENCE [LARGE SCALE GENOMIC DNA]</scope>
    <source>
        <strain evidence="2 3">DSM 25661</strain>
    </source>
</reference>
<feature type="transmembrane region" description="Helical" evidence="1">
    <location>
        <begin position="338"/>
        <end position="358"/>
    </location>
</feature>
<dbReference type="OrthoDB" id="9807384at2"/>
<sequence>MQNFTKHIIFTLSKLILIIGILGAFQSLNAQQVEAQLDTAKMRIGEQINYKITVDGISNQDLVVFPKAQSFVPLELVEDLPIDTSTVDQDLFRLIKSYKLTQFDSGAYTIPPQLLKINNKPYLTDSLKVLVNTVEVDTTKQNLFPIKREINVEKPFQVPSWVWWLIVTILILVLAYVLYFKYRKQKDESKRRLPPFEQAKLELETLENKGYIESRKLKAYITELTNISRRYLEEKIEVSAMEYTTGELMQALYQKRDNKQVLFKDEYLESYNSILVDADLAKFAGHRPDVITLKSYKKQILKFIKHVQSAIPQPTDAEKKNDEAFQAKLKHKRRKQKLIFGSLIVVLILVALSSVLIATKGFDYVKDSVFGNETKAMLENDWITSEYSVPSIQITTPEVLVRQNPDSLGIKAPQNLESEIFASGSLYSKLYVVLSQVNFEGKKEFELDQALDGVYKNLESKGAYNILTKTEDFKTLEGVEGIKVFGSFAIENPITQSDIKKNYQILNFGYAGNYQQLTIIYNEGDEYAETITKRIINSVEFEKPKLNAK</sequence>
<keyword evidence="1" id="KW-1133">Transmembrane helix</keyword>
<keyword evidence="1" id="KW-0812">Transmembrane</keyword>
<dbReference type="AlphaFoldDB" id="A0A1M4VLD9"/>
<keyword evidence="3" id="KW-1185">Reference proteome</keyword>
<organism evidence="2 3">
    <name type="scientific">Psychroflexus salarius</name>
    <dbReference type="NCBI Taxonomy" id="1155689"/>
    <lineage>
        <taxon>Bacteria</taxon>
        <taxon>Pseudomonadati</taxon>
        <taxon>Bacteroidota</taxon>
        <taxon>Flavobacteriia</taxon>
        <taxon>Flavobacteriales</taxon>
        <taxon>Flavobacteriaceae</taxon>
        <taxon>Psychroflexus</taxon>
    </lineage>
</organism>
<evidence type="ECO:0000256" key="1">
    <source>
        <dbReference type="SAM" id="Phobius"/>
    </source>
</evidence>
<dbReference type="EMBL" id="FQTW01000004">
    <property type="protein sequence ID" value="SHE69643.1"/>
    <property type="molecule type" value="Genomic_DNA"/>
</dbReference>
<name>A0A1M4VLD9_9FLAO</name>
<accession>A0A1M4VLD9</accession>
<proteinExistence type="predicted"/>
<protein>
    <recommendedName>
        <fullName evidence="4">Oxygen tolerance</fullName>
    </recommendedName>
</protein>
<feature type="transmembrane region" description="Helical" evidence="1">
    <location>
        <begin position="161"/>
        <end position="182"/>
    </location>
</feature>
<gene>
    <name evidence="2" type="ORF">SAMN05444278_104111</name>
</gene>
<dbReference type="RefSeq" id="WP_073192818.1">
    <property type="nucleotide sequence ID" value="NZ_FQTW01000004.1"/>
</dbReference>
<dbReference type="Proteomes" id="UP000184462">
    <property type="component" value="Unassembled WGS sequence"/>
</dbReference>